<evidence type="ECO:0000313" key="2">
    <source>
        <dbReference type="Proteomes" id="UP001476247"/>
    </source>
</evidence>
<accession>A0ABP9XP39</accession>
<evidence type="ECO:0000313" key="1">
    <source>
        <dbReference type="EMBL" id="GAA5796135.1"/>
    </source>
</evidence>
<dbReference type="InterPro" id="IPR043129">
    <property type="entry name" value="ATPase_NBD"/>
</dbReference>
<organism evidence="1 2">
    <name type="scientific">Helicostylum pulchrum</name>
    <dbReference type="NCBI Taxonomy" id="562976"/>
    <lineage>
        <taxon>Eukaryota</taxon>
        <taxon>Fungi</taxon>
        <taxon>Fungi incertae sedis</taxon>
        <taxon>Mucoromycota</taxon>
        <taxon>Mucoromycotina</taxon>
        <taxon>Mucoromycetes</taxon>
        <taxon>Mucorales</taxon>
        <taxon>Mucorineae</taxon>
        <taxon>Mucoraceae</taxon>
        <taxon>Helicostylum</taxon>
    </lineage>
</organism>
<dbReference type="EMBL" id="BAABUJ010000005">
    <property type="protein sequence ID" value="GAA5796135.1"/>
    <property type="molecule type" value="Genomic_DNA"/>
</dbReference>
<dbReference type="CDD" id="cd10170">
    <property type="entry name" value="ASKHA_NBD_HSP70"/>
    <property type="match status" value="1"/>
</dbReference>
<comment type="caution">
    <text evidence="1">The sequence shown here is derived from an EMBL/GenBank/DDBJ whole genome shotgun (WGS) entry which is preliminary data.</text>
</comment>
<dbReference type="Proteomes" id="UP001476247">
    <property type="component" value="Unassembled WGS sequence"/>
</dbReference>
<protein>
    <submittedName>
        <fullName evidence="1">Uncharacterized protein</fullName>
    </submittedName>
</protein>
<dbReference type="PANTHER" id="PTHR14187">
    <property type="entry name" value="ALPHA KINASE/ELONGATION FACTOR 2 KINASE"/>
    <property type="match status" value="1"/>
</dbReference>
<dbReference type="Gene3D" id="3.30.420.40">
    <property type="match status" value="1"/>
</dbReference>
<dbReference type="PANTHER" id="PTHR14187:SF5">
    <property type="entry name" value="HEAT SHOCK 70 KDA PROTEIN 12A"/>
    <property type="match status" value="1"/>
</dbReference>
<gene>
    <name evidence="1" type="ORF">HPULCUR_001504</name>
</gene>
<keyword evidence="2" id="KW-1185">Reference proteome</keyword>
<dbReference type="SUPFAM" id="SSF53067">
    <property type="entry name" value="Actin-like ATPase domain"/>
    <property type="match status" value="2"/>
</dbReference>
<name>A0ABP9XP39_9FUNG</name>
<proteinExistence type="predicted"/>
<reference evidence="1 2" key="1">
    <citation type="submission" date="2024-04" db="EMBL/GenBank/DDBJ databases">
        <title>genome sequences of Mucor flavus KT1a and Helicostylum pulchrum KT1b strains isolation_sourced from the surface of a dry-aged beef.</title>
        <authorList>
            <person name="Toyotome T."/>
            <person name="Hosono M."/>
            <person name="Torimaru M."/>
            <person name="Fukuda K."/>
            <person name="Mikami N."/>
        </authorList>
    </citation>
    <scope>NUCLEOTIDE SEQUENCE [LARGE SCALE GENOMIC DNA]</scope>
    <source>
        <strain evidence="1 2">KT1b</strain>
    </source>
</reference>
<sequence length="1115" mass="128849">MAFEYYKYGIVISIEQINVENKTPSLIIYDRNFHLLHWGRVAQRHIENGELKPDQIVKERFRLGLPTSVPKKDDIYKTNNARKTENENMRATIDYFREIYNHTVSTIQKNIGGARQISVKKETIRFVVTVPILWNEMQRSIMRAVAKEAGLITDEDHGNRLLIINESSAAALHCEKQYTDFPNMIPGDKYIICDAGGGTVNFAVYETVKSLTSDPADTFRRCQLAADIIEGCGSIFIDKKMRDLLALFCYKGETAKDEEEKKERDKLFSPVMDKFINEIKPYFGRRSREFKFPKCDHDKTLKTHIGSISKERIDEGDHRDGQCIVCKAEDFKHIHRPNFGEDTVVVLRDAIIVPNLKLYLPEGVKYERNAGVCKLTIPYDIMRTEVFEEVTKRTLALINRQIKKANNNIKRTYLIGGFGNSPYLQKRILKAFLIKGTSFPNSQYRMGDLITDDRGDSAAMRGAMVLAIDAGRRRPQNDFVERKFEHASVHKYNALICLDIGYLSTSCSYRDLGNESEEMTKITDWPGLQKSNFMIPTAKQTVNGETIWGAKVKQPIDPENKKRITPSKLMSSVKADLRRYFCEYLRLVLDYVHGKIAKADSDMNKYRYVITMENCYQFFDNKSEMRYIAQLAGIISKEDPVERLLLIGRNTAAAIYIEKEHFSSTTADMSHVLLVNMYHDICSLSLMEHTKICGKNIYYKDKQDTGLFRNVRSVRSATFDFNFINRIVSYLNRYVSKNNCIVCSESHDVYTPTYYAELERGFLDYIKTKLNFCNYTEFQKIPITDSGCCIASIKVYDLLEYIFLPAVRDLAFEINRFASQTDMIKYFSFDKIILSGTLLETKTTNYEFLKRIIINYTSKAMNINTNYINFSKHNGGEAILGAAIYGNHPEIFTERVARTSYAVHARAYRLKEFENIAKKKIEKEKEIYRDEDDLKNRVYSLESHYSYASDEKVELFYHPHLDTDTFKCEEDDLSYFIRRGDKVLEKYESEGILKKFYAQENCIVYVTIYSSNADDLPREGIKIDNPHFRKVRQFELYMARDEDDPMTVRHLHINFIPGKNEVKCEATVGPRSGVVSDCRFGDGFLVANIYDDRQFTEVGDLSLDKNTTLAIAESL</sequence>